<feature type="transmembrane region" description="Helical" evidence="13">
    <location>
        <begin position="562"/>
        <end position="582"/>
    </location>
</feature>
<dbReference type="Gene3D" id="3.40.50.150">
    <property type="entry name" value="Vaccinia Virus protein VP39"/>
    <property type="match status" value="1"/>
</dbReference>
<name>A0A5N5QI53_9AGAM</name>
<evidence type="ECO:0000256" key="2">
    <source>
        <dbReference type="ARBA" id="ARBA00007046"/>
    </source>
</evidence>
<evidence type="ECO:0000256" key="8">
    <source>
        <dbReference type="ARBA" id="ARBA00022781"/>
    </source>
</evidence>
<feature type="transmembrane region" description="Helical" evidence="13">
    <location>
        <begin position="771"/>
        <end position="796"/>
    </location>
</feature>
<dbReference type="InterPro" id="IPR002877">
    <property type="entry name" value="RNA_MeTrfase_FtsJ_dom"/>
</dbReference>
<dbReference type="Pfam" id="PF00213">
    <property type="entry name" value="OSCP"/>
    <property type="match status" value="1"/>
</dbReference>
<dbReference type="HAMAP" id="MF_01416">
    <property type="entry name" value="ATP_synth_delta_bact"/>
    <property type="match status" value="1"/>
</dbReference>
<dbReference type="GO" id="GO:0016020">
    <property type="term" value="C:membrane"/>
    <property type="evidence" value="ECO:0007669"/>
    <property type="project" value="UniProtKB-SubCell"/>
</dbReference>
<dbReference type="InterPro" id="IPR032800">
    <property type="entry name" value="TRP_N"/>
</dbReference>
<dbReference type="AlphaFoldDB" id="A0A5N5QI53"/>
<dbReference type="GO" id="GO:0032259">
    <property type="term" value="P:methylation"/>
    <property type="evidence" value="ECO:0007669"/>
    <property type="project" value="InterPro"/>
</dbReference>
<evidence type="ECO:0000256" key="6">
    <source>
        <dbReference type="ARBA" id="ARBA00022692"/>
    </source>
</evidence>
<comment type="similarity">
    <text evidence="2">Belongs to the ATPase delta chain family.</text>
</comment>
<keyword evidence="5" id="KW-0813">Transport</keyword>
<keyword evidence="11 13" id="KW-0472">Membrane</keyword>
<dbReference type="GO" id="GO:0008168">
    <property type="term" value="F:methyltransferase activity"/>
    <property type="evidence" value="ECO:0007669"/>
    <property type="project" value="InterPro"/>
</dbReference>
<dbReference type="Gene3D" id="1.10.520.20">
    <property type="entry name" value="N-terminal domain of the delta subunit of the F1F0-ATP synthase"/>
    <property type="match status" value="1"/>
</dbReference>
<dbReference type="SMART" id="SM01320">
    <property type="entry name" value="TRP_N"/>
    <property type="match status" value="1"/>
</dbReference>
<gene>
    <name evidence="15" type="ORF">CTheo_5268</name>
</gene>
<dbReference type="SUPFAM" id="SSF53335">
    <property type="entry name" value="S-adenosyl-L-methionine-dependent methyltransferases"/>
    <property type="match status" value="1"/>
</dbReference>
<feature type="transmembrane region" description="Helical" evidence="13">
    <location>
        <begin position="696"/>
        <end position="716"/>
    </location>
</feature>
<evidence type="ECO:0000256" key="4">
    <source>
        <dbReference type="ARBA" id="ARBA00014723"/>
    </source>
</evidence>
<organism evidence="15 16">
    <name type="scientific">Ceratobasidium theobromae</name>
    <dbReference type="NCBI Taxonomy" id="1582974"/>
    <lineage>
        <taxon>Eukaryota</taxon>
        <taxon>Fungi</taxon>
        <taxon>Dikarya</taxon>
        <taxon>Basidiomycota</taxon>
        <taxon>Agaricomycotina</taxon>
        <taxon>Agaricomycetes</taxon>
        <taxon>Cantharellales</taxon>
        <taxon>Ceratobasidiaceae</taxon>
        <taxon>Ceratobasidium</taxon>
    </lineage>
</organism>
<dbReference type="InterPro" id="IPR010308">
    <property type="entry name" value="TRP_C"/>
</dbReference>
<dbReference type="Pfam" id="PF01728">
    <property type="entry name" value="FtsJ"/>
    <property type="match status" value="1"/>
</dbReference>
<evidence type="ECO:0000259" key="14">
    <source>
        <dbReference type="SMART" id="SM01320"/>
    </source>
</evidence>
<keyword evidence="8" id="KW-0375">Hydrogen ion transport</keyword>
<keyword evidence="6 13" id="KW-0812">Transmembrane</keyword>
<keyword evidence="7" id="KW-0732">Signal</keyword>
<dbReference type="NCBIfam" id="TIGR01145">
    <property type="entry name" value="ATP_synt_delta"/>
    <property type="match status" value="1"/>
</dbReference>
<dbReference type="Pfam" id="PF06011">
    <property type="entry name" value="TRP"/>
    <property type="match status" value="1"/>
</dbReference>
<dbReference type="InterPro" id="IPR029063">
    <property type="entry name" value="SAM-dependent_MTases_sf"/>
</dbReference>
<protein>
    <recommendedName>
        <fullName evidence="4">ATP synthase subunit 5, mitochondrial</fullName>
    </recommendedName>
</protein>
<dbReference type="SUPFAM" id="SSF47928">
    <property type="entry name" value="N-terminal domain of the delta subunit of the F1F0-ATP synthase"/>
    <property type="match status" value="1"/>
</dbReference>
<dbReference type="PRINTS" id="PR00125">
    <property type="entry name" value="ATPASEDELTA"/>
</dbReference>
<dbReference type="EMBL" id="SSOP01000112">
    <property type="protein sequence ID" value="KAB5591309.1"/>
    <property type="molecule type" value="Genomic_DNA"/>
</dbReference>
<dbReference type="InterPro" id="IPR000711">
    <property type="entry name" value="ATPase_OSCP/dsu"/>
</dbReference>
<sequence>MLAARRVAIAANRVSVQQQRYASLIASKYASALFGAASKSPATLTKVQSELASISTGLQETPALADFVNNPTLSAADRKSGLEAVYNAASPKGSKEPVSPITRNLFEVLSENGRLGETADVIASFNELVSKHKGELEVVVTSALPLEKNVLSKLETTLKSSVAASKAKSVRVTNKVNPSILGGLLVDFGDKTIDLSVSSKVNKLNALLHHMISPMRWLLVAGLLGSAIARDDSLFTSAVTYCAPPENVLVQELDIRYFRKNASVATASSLRDDLRVSLALNLTVYGMQPLSLDLNLCELASAVCPLPLYNFSGQGTLPIPTSFSSRIPSIGYTVPDLEAFAQLELRRVDTGEVAACVSATLSNGWSMRQSGATWAAVGLILFAIVTSVLWSVSKARWIGVEGGPWADKQLWRIVDIITFVQMIGVSAMLNLNYPSAYRAFSLNFPFALLLTGPIPSQSAIDNLRQRTGARLGDDALPTDEYVNRRLSPYNIDSNYVLPNAPSNPVSHAVDLGQNFGYSVTSLAKRVFINPATVTAGDTLAGGVPVYVNGAGVATANAFLGVFFEWLVIGAIGLGVCLGYYVWRRTRAPAKDKSRAISRWSYVLRGAALRLGLVLVLPVSVFAMFQWTLHDSWLATLLSVVCILTTWVGLFWVWLRLSLGSQLDWAQIWPALPTLALHTLPLFLVAVLVAFGSRSGIAQVACILAFEIFSLGAAIYVRRQAGRHQDPDAPPSTVVPPPTRLALTLRTLRVLAVGLLIPFIERVRVKPIPRTVIGIVLAAVWGIGVVLSVVCVVWDLVRLARRQRSNPTTHTPSKSFLPAFTPTVQLFLCVMRAGFGLVFARCKSTKSSTNWLARQARDPYVKLRSLGAGDGATAYRSRSAFKLLEIDKKYKILRPGQVAGWSQVIANRLRLGSGELQDSLTSQSLLVAVDTRPMQPPITAPGIHILCGDFTSPTTQARVSELLRGRSIDVVLSDMCANASGNSVTDVETSLELCEMAFGFALGHLSRPVGPRPSTGTLVVKYFDHPTLLEFMKEKLKPAFSDVSTLRLEASRSESRERFFLCTGFRGPQI</sequence>
<comment type="similarity">
    <text evidence="3">Belongs to the transient receptor potential (TRP) ion channel family.</text>
</comment>
<evidence type="ECO:0000256" key="3">
    <source>
        <dbReference type="ARBA" id="ARBA00010642"/>
    </source>
</evidence>
<dbReference type="Proteomes" id="UP000383932">
    <property type="component" value="Unassembled WGS sequence"/>
</dbReference>
<dbReference type="PANTHER" id="PTHR31145">
    <property type="entry name" value="INTEGRAL MEMBRANE PROTEIN (AFU_ORTHOLOGUE AFUA_7G01610)"/>
    <property type="match status" value="1"/>
</dbReference>
<dbReference type="GO" id="GO:0046933">
    <property type="term" value="F:proton-transporting ATP synthase activity, rotational mechanism"/>
    <property type="evidence" value="ECO:0007669"/>
    <property type="project" value="InterPro"/>
</dbReference>
<dbReference type="OrthoDB" id="2115177at2759"/>
<proteinExistence type="inferred from homology"/>
<keyword evidence="16" id="KW-1185">Reference proteome</keyword>
<evidence type="ECO:0000256" key="1">
    <source>
        <dbReference type="ARBA" id="ARBA00004141"/>
    </source>
</evidence>
<feature type="transmembrane region" description="Helical" evidence="13">
    <location>
        <begin position="602"/>
        <end position="626"/>
    </location>
</feature>
<comment type="caution">
    <text evidence="15">The sequence shown here is derived from an EMBL/GenBank/DDBJ whole genome shotgun (WGS) entry which is preliminary data.</text>
</comment>
<evidence type="ECO:0000256" key="5">
    <source>
        <dbReference type="ARBA" id="ARBA00022448"/>
    </source>
</evidence>
<feature type="domain" description="ML-like" evidence="14">
    <location>
        <begin position="232"/>
        <end position="368"/>
    </location>
</feature>
<evidence type="ECO:0000256" key="10">
    <source>
        <dbReference type="ARBA" id="ARBA00023065"/>
    </source>
</evidence>
<evidence type="ECO:0000313" key="16">
    <source>
        <dbReference type="Proteomes" id="UP000383932"/>
    </source>
</evidence>
<evidence type="ECO:0000256" key="12">
    <source>
        <dbReference type="ARBA" id="ARBA00023310"/>
    </source>
</evidence>
<dbReference type="InterPro" id="IPR026015">
    <property type="entry name" value="ATP_synth_OSCP/delta_N_sf"/>
</dbReference>
<evidence type="ECO:0000256" key="7">
    <source>
        <dbReference type="ARBA" id="ARBA00022729"/>
    </source>
</evidence>
<dbReference type="Pfam" id="PF14558">
    <property type="entry name" value="TRP_N"/>
    <property type="match status" value="1"/>
</dbReference>
<dbReference type="PANTHER" id="PTHR31145:SF2">
    <property type="entry name" value="FLAVIN CARRIER PROTEIN 2"/>
    <property type="match status" value="1"/>
</dbReference>
<feature type="transmembrane region" description="Helical" evidence="13">
    <location>
        <begin position="372"/>
        <end position="392"/>
    </location>
</feature>
<accession>A0A5N5QI53</accession>
<keyword evidence="12" id="KW-0066">ATP synthesis</keyword>
<dbReference type="GO" id="GO:0009272">
    <property type="term" value="P:fungal-type cell wall biogenesis"/>
    <property type="evidence" value="ECO:0007669"/>
    <property type="project" value="TreeGrafter"/>
</dbReference>
<dbReference type="InterPro" id="IPR040241">
    <property type="entry name" value="TRP_Flc/Pkd2-like"/>
</dbReference>
<keyword evidence="10" id="KW-0406">Ion transport</keyword>
<evidence type="ECO:0000313" key="15">
    <source>
        <dbReference type="EMBL" id="KAB5591309.1"/>
    </source>
</evidence>
<evidence type="ECO:0000256" key="13">
    <source>
        <dbReference type="SAM" id="Phobius"/>
    </source>
</evidence>
<evidence type="ECO:0000256" key="11">
    <source>
        <dbReference type="ARBA" id="ARBA00023136"/>
    </source>
</evidence>
<keyword evidence="9 13" id="KW-1133">Transmembrane helix</keyword>
<comment type="subcellular location">
    <subcellularLocation>
        <location evidence="1">Membrane</location>
        <topology evidence="1">Multi-pass membrane protein</topology>
    </subcellularLocation>
</comment>
<feature type="transmembrane region" description="Helical" evidence="13">
    <location>
        <begin position="666"/>
        <end position="690"/>
    </location>
</feature>
<reference evidence="15 16" key="1">
    <citation type="journal article" date="2019" name="Fungal Biol. Biotechnol.">
        <title>Draft genome sequence of fastidious pathogen Ceratobasidium theobromae, which causes vascular-streak dieback in Theobroma cacao.</title>
        <authorList>
            <person name="Ali S.S."/>
            <person name="Asman A."/>
            <person name="Shao J."/>
            <person name="Firmansyah A.P."/>
            <person name="Susilo A.W."/>
            <person name="Rosmana A."/>
            <person name="McMahon P."/>
            <person name="Junaid M."/>
            <person name="Guest D."/>
            <person name="Kheng T.Y."/>
            <person name="Meinhardt L.W."/>
            <person name="Bailey B.A."/>
        </authorList>
    </citation>
    <scope>NUCLEOTIDE SEQUENCE [LARGE SCALE GENOMIC DNA]</scope>
    <source>
        <strain evidence="15 16">CT2</strain>
    </source>
</reference>
<evidence type="ECO:0000256" key="9">
    <source>
        <dbReference type="ARBA" id="ARBA00022989"/>
    </source>
</evidence>
<feature type="transmembrane region" description="Helical" evidence="13">
    <location>
        <begin position="632"/>
        <end position="654"/>
    </location>
</feature>